<name>A0ABR3ITA0_9AGAR</name>
<feature type="region of interest" description="Disordered" evidence="6">
    <location>
        <begin position="352"/>
        <end position="375"/>
    </location>
</feature>
<evidence type="ECO:0000256" key="4">
    <source>
        <dbReference type="ARBA" id="ARBA00022842"/>
    </source>
</evidence>
<dbReference type="InterPro" id="IPR033315">
    <property type="entry name" value="Fan1-like"/>
</dbReference>
<keyword evidence="4 5" id="KW-0460">Magnesium</keyword>
<evidence type="ECO:0000259" key="7">
    <source>
        <dbReference type="SMART" id="SM00990"/>
    </source>
</evidence>
<feature type="region of interest" description="Disordered" evidence="6">
    <location>
        <begin position="839"/>
        <end position="882"/>
    </location>
</feature>
<keyword evidence="3 5" id="KW-0378">Hydrolase</keyword>
<gene>
    <name evidence="8" type="ORF">HGRIS_012716</name>
</gene>
<dbReference type="Pfam" id="PF21170">
    <property type="entry name" value="FAN1_TPR"/>
    <property type="match status" value="1"/>
</dbReference>
<evidence type="ECO:0000313" key="9">
    <source>
        <dbReference type="Proteomes" id="UP001556367"/>
    </source>
</evidence>
<comment type="caution">
    <text evidence="8">The sequence shown here is derived from an EMBL/GenBank/DDBJ whole genome shotgun (WGS) entry which is preliminary data.</text>
</comment>
<keyword evidence="5" id="KW-0234">DNA repair</keyword>
<comment type="function">
    <text evidence="5">Nuclease required for the repair of DNA interstrand cross-links (ICL). Acts as a 5'-3' exonuclease that anchors at a cut end of DNA and cleaves DNA successively at every third nucleotide, allowing to excise an ICL from one strand through flanking incisions.</text>
</comment>
<evidence type="ECO:0000256" key="1">
    <source>
        <dbReference type="ARBA" id="ARBA00022722"/>
    </source>
</evidence>
<keyword evidence="5" id="KW-0539">Nucleus</keyword>
<evidence type="ECO:0000256" key="2">
    <source>
        <dbReference type="ARBA" id="ARBA00022723"/>
    </source>
</evidence>
<dbReference type="PANTHER" id="PTHR15749:SF4">
    <property type="entry name" value="FANCONI-ASSOCIATED NUCLEASE 1"/>
    <property type="match status" value="1"/>
</dbReference>
<dbReference type="Pfam" id="PF08774">
    <property type="entry name" value="VRR_NUC"/>
    <property type="match status" value="1"/>
</dbReference>
<dbReference type="CDD" id="cd22326">
    <property type="entry name" value="FAN1-like"/>
    <property type="match status" value="1"/>
</dbReference>
<dbReference type="Proteomes" id="UP001556367">
    <property type="component" value="Unassembled WGS sequence"/>
</dbReference>
<evidence type="ECO:0000313" key="8">
    <source>
        <dbReference type="EMBL" id="KAL0946498.1"/>
    </source>
</evidence>
<accession>A0ABR3ITA0</accession>
<feature type="domain" description="VRR-NUC" evidence="7">
    <location>
        <begin position="713"/>
        <end position="830"/>
    </location>
</feature>
<keyword evidence="9" id="KW-1185">Reference proteome</keyword>
<feature type="compositionally biased region" description="Low complexity" evidence="6">
    <location>
        <begin position="358"/>
        <end position="375"/>
    </location>
</feature>
<organism evidence="8 9">
    <name type="scientific">Hohenbuehelia grisea</name>
    <dbReference type="NCBI Taxonomy" id="104357"/>
    <lineage>
        <taxon>Eukaryota</taxon>
        <taxon>Fungi</taxon>
        <taxon>Dikarya</taxon>
        <taxon>Basidiomycota</taxon>
        <taxon>Agaricomycotina</taxon>
        <taxon>Agaricomycetes</taxon>
        <taxon>Agaricomycetidae</taxon>
        <taxon>Agaricales</taxon>
        <taxon>Pleurotineae</taxon>
        <taxon>Pleurotaceae</taxon>
        <taxon>Hohenbuehelia</taxon>
    </lineage>
</organism>
<dbReference type="InterPro" id="IPR049132">
    <property type="entry name" value="FAN1-like_euk"/>
</dbReference>
<evidence type="ECO:0000256" key="3">
    <source>
        <dbReference type="ARBA" id="ARBA00022801"/>
    </source>
</evidence>
<dbReference type="PANTHER" id="PTHR15749">
    <property type="entry name" value="FANCONI-ASSOCIATED NUCLEASE 1"/>
    <property type="match status" value="1"/>
</dbReference>
<protein>
    <recommendedName>
        <fullName evidence="5">Fanconi-associated nuclease</fullName>
        <ecNumber evidence="5">3.1.4.1</ecNumber>
    </recommendedName>
</protein>
<keyword evidence="5" id="KW-0227">DNA damage</keyword>
<dbReference type="SMART" id="SM00990">
    <property type="entry name" value="VRR_NUC"/>
    <property type="match status" value="1"/>
</dbReference>
<comment type="similarity">
    <text evidence="5">Belongs to the FAN1 family.</text>
</comment>
<dbReference type="InterPro" id="IPR014883">
    <property type="entry name" value="VRR_NUC"/>
</dbReference>
<dbReference type="InterPro" id="IPR049126">
    <property type="entry name" value="FAN1-like_TPR"/>
</dbReference>
<comment type="cofactor">
    <cofactor evidence="5">
        <name>Mg(2+)</name>
        <dbReference type="ChEBI" id="CHEBI:18420"/>
    </cofactor>
    <cofactor evidence="5">
        <name>Mn(2+)</name>
        <dbReference type="ChEBI" id="CHEBI:29035"/>
    </cofactor>
</comment>
<proteinExistence type="inferred from homology"/>
<keyword evidence="1 5" id="KW-0540">Nuclease</keyword>
<feature type="compositionally biased region" description="Basic and acidic residues" evidence="6">
    <location>
        <begin position="843"/>
        <end position="855"/>
    </location>
</feature>
<keyword evidence="5" id="KW-0464">Manganese</keyword>
<keyword evidence="2 5" id="KW-0479">Metal-binding</keyword>
<evidence type="ECO:0000256" key="6">
    <source>
        <dbReference type="SAM" id="MobiDB-lite"/>
    </source>
</evidence>
<dbReference type="EC" id="3.1.4.1" evidence="5"/>
<feature type="compositionally biased region" description="Acidic residues" evidence="6">
    <location>
        <begin position="856"/>
        <end position="872"/>
    </location>
</feature>
<evidence type="ECO:0000256" key="5">
    <source>
        <dbReference type="RuleBase" id="RU365033"/>
    </source>
</evidence>
<comment type="subcellular location">
    <subcellularLocation>
        <location evidence="5">Nucleus</location>
    </subcellularLocation>
</comment>
<reference evidence="9" key="1">
    <citation type="submission" date="2024-06" db="EMBL/GenBank/DDBJ databases">
        <title>Multi-omics analyses provide insights into the biosynthesis of the anticancer antibiotic pleurotin in Hohenbuehelia grisea.</title>
        <authorList>
            <person name="Weaver J.A."/>
            <person name="Alberti F."/>
        </authorList>
    </citation>
    <scope>NUCLEOTIDE SEQUENCE [LARGE SCALE GENOMIC DNA]</scope>
    <source>
        <strain evidence="9">T-177</strain>
    </source>
</reference>
<comment type="catalytic activity">
    <reaction evidence="5">
        <text>Hydrolytically removes 5'-nucleotides successively from the 3'-hydroxy termini of 3'-hydroxy-terminated oligonucleotides.</text>
        <dbReference type="EC" id="3.1.4.1"/>
    </reaction>
</comment>
<sequence length="902" mass="101190">MLSDPDIRNFLIYGCSSSEQHSDNSDTCCMNDSAPSAPVAFLETDYVNNAQDALDELTESCSHVLTAEDRHLIDHFKRLPTRAKYLLLVLLWQHGEQWCRLDTLKVESKLESYLELLPSLQLLCKLDPTLTNPENAYQSAVKQEFMEETMDESILRSTTTQPERNDRGAHSFVFCHDEAGLSLAELLHCLSPEELKSLAKQMKVKVPKDPTQLIWKLLDSSSTQRTLYFGTKPASQQMAPGSSSAQPSASSLVLQTQQHRLLEMVMKLIGKYIRVDGRVVALFRRLHIMYSRCTREPAHIFPPYMLCATPRCCYPPSDFRRDQGIWSNAREFTEYEEALATEADIHHILKTPRRTTRRSTLSRTPAPWRRTTTPASGWTFGTPGASASTCYTATQTLRLVEDNDAANHEVLENASVQTARLVKEKFQGVYPQWKALAQVKFEPGTLFEGPAAGLMRLYAGQVYLRIIERGAEALAILGDYELELEVMESLLAQNVWGRTRCGAWYERRAVLLRKMASESVDQVLILGRARQGLQDAISDSETALVYRPGLLKNLFAIEKKLKLPLTERTAQDKWNPPDTVLLEANVAKVFGRAPMFPAYDGTSQVHLSQFPSQRLGRGLENMKKSQGKWAGKGGAPVNIDRIVSQYYEAHGFRTWLSASQILPTLFGLLFWDILFADYPGSFETPFQHAPLDIVEDTFILPRSAAIARRLSEISDGQAETLILTMYDQHRETKPCCVGVRWNVGDCEDLVNIAHCLGPSALATICQLFCENYVTMFCSCPDLLAWDPQSNICKLIKIHGRRGNASLTVQKAYFTALARAGIVIEICKVVDKASTTHSIKLKGKGKEKAHQSKSDRDLDEDDDSEDDQLDDDDARGCRVHRQRTEASPTIVALGVRQSARAGS</sequence>
<dbReference type="EMBL" id="JASNQZ010000015">
    <property type="protein sequence ID" value="KAL0946498.1"/>
    <property type="molecule type" value="Genomic_DNA"/>
</dbReference>